<name>A0A6S7HFF3_PARCT</name>
<dbReference type="Proteomes" id="UP001152795">
    <property type="component" value="Unassembled WGS sequence"/>
</dbReference>
<dbReference type="OrthoDB" id="10411851at2759"/>
<dbReference type="AlphaFoldDB" id="A0A6S7HFF3"/>
<gene>
    <name evidence="1" type="ORF">PACLA_8A058979</name>
</gene>
<dbReference type="EMBL" id="CACRXK020004554">
    <property type="protein sequence ID" value="CAB4003166.1"/>
    <property type="molecule type" value="Genomic_DNA"/>
</dbReference>
<sequence>MEAENKFVSKFILEITLVVILMMFAGTFAQCLKKQVQISRCDNMNNELKGSQERIQNLKGCLEAECIKISESPNKKDCRHPPKKVIPGFNALSINKTLTVENFLKEIAKRIAIHIIHNKDIRRHFKSVKCHKDTKLVKYQLDKMKSWIRKTQRNLGFSEVVQSLPPKLATTGAKSPKDWYDVEIQMLTNLMKDVNDMRGYFKSSKTCIIPACYD</sequence>
<evidence type="ECO:0000313" key="2">
    <source>
        <dbReference type="Proteomes" id="UP001152795"/>
    </source>
</evidence>
<organism evidence="1 2">
    <name type="scientific">Paramuricea clavata</name>
    <name type="common">Red gorgonian</name>
    <name type="synonym">Violescent sea-whip</name>
    <dbReference type="NCBI Taxonomy" id="317549"/>
    <lineage>
        <taxon>Eukaryota</taxon>
        <taxon>Metazoa</taxon>
        <taxon>Cnidaria</taxon>
        <taxon>Anthozoa</taxon>
        <taxon>Octocorallia</taxon>
        <taxon>Malacalcyonacea</taxon>
        <taxon>Plexauridae</taxon>
        <taxon>Paramuricea</taxon>
    </lineage>
</organism>
<proteinExistence type="predicted"/>
<accession>A0A6S7HFF3</accession>
<keyword evidence="2" id="KW-1185">Reference proteome</keyword>
<comment type="caution">
    <text evidence="1">The sequence shown here is derived from an EMBL/GenBank/DDBJ whole genome shotgun (WGS) entry which is preliminary data.</text>
</comment>
<protein>
    <submittedName>
        <fullName evidence="1">Uncharacterized protein</fullName>
    </submittedName>
</protein>
<reference evidence="1" key="1">
    <citation type="submission" date="2020-04" db="EMBL/GenBank/DDBJ databases">
        <authorList>
            <person name="Alioto T."/>
            <person name="Alioto T."/>
            <person name="Gomez Garrido J."/>
        </authorList>
    </citation>
    <scope>NUCLEOTIDE SEQUENCE</scope>
    <source>
        <strain evidence="1">A484AB</strain>
    </source>
</reference>
<evidence type="ECO:0000313" key="1">
    <source>
        <dbReference type="EMBL" id="CAB4003166.1"/>
    </source>
</evidence>